<keyword evidence="5 7" id="KW-0408">Iron</keyword>
<proteinExistence type="inferred from homology"/>
<evidence type="ECO:0000313" key="9">
    <source>
        <dbReference type="EMBL" id="PRH80502.1"/>
    </source>
</evidence>
<evidence type="ECO:0000256" key="7">
    <source>
        <dbReference type="RuleBase" id="RU000461"/>
    </source>
</evidence>
<protein>
    <submittedName>
        <fullName evidence="9">Cytochrome P450</fullName>
    </submittedName>
</protein>
<comment type="caution">
    <text evidence="9">The sequence shown here is derived from an EMBL/GenBank/DDBJ whole genome shotgun (WGS) entry which is preliminary data.</text>
</comment>
<keyword evidence="10" id="KW-1185">Reference proteome</keyword>
<dbReference type="PANTHER" id="PTHR46696">
    <property type="entry name" value="P450, PUTATIVE (EUROFUNG)-RELATED"/>
    <property type="match status" value="1"/>
</dbReference>
<sequence length="408" mass="44915">MTTTPERGTPEQPLPYPFPDGHRLDVPPEFAELRATCPVRRVRLPYGGEGWLATRQAEIKTVLGDPRFSRAATVQADVPRTQEWLNPGGDILSLDPPEHARMRRLISGAFSRRNVEAWRPRIEELVGELVAGMRAAGSPVDLVDAFSMPLPITVICEMLGVPAADQHFFQRFSEVVFSGEGVPAEDVEAASEALMSYLAEHVARHRAEPRDDLLSALIAARDEDEGRLSEEELVTLGVTILAAGHETTANAIANSVLTLLVDGLWAELARHPERLDTAVEELLRFIPLGGQESLPRVAAEDVKLGGVVVREGEAVFPAMVSANFDEEVFADPQVLDLRRSHNPHLAFGFGPHFCPGAPLARTEIRVALAALLREFPDLRLAVPRTEVPWRERTALIRGPRHLPVAWHP</sequence>
<evidence type="ECO:0000256" key="8">
    <source>
        <dbReference type="SAM" id="MobiDB-lite"/>
    </source>
</evidence>
<dbReference type="PRINTS" id="PR00385">
    <property type="entry name" value="P450"/>
</dbReference>
<dbReference type="PRINTS" id="PR00359">
    <property type="entry name" value="BP450"/>
</dbReference>
<reference evidence="9 10" key="1">
    <citation type="submission" date="2018-03" db="EMBL/GenBank/DDBJ databases">
        <title>Novel Streptomyces sp. from soil.</title>
        <authorList>
            <person name="Tan G.Y.A."/>
            <person name="Lee Z.Y."/>
        </authorList>
    </citation>
    <scope>NUCLEOTIDE SEQUENCE [LARGE SCALE GENOMIC DNA]</scope>
    <source>
        <strain evidence="9 10">ST5x</strain>
    </source>
</reference>
<dbReference type="GO" id="GO:0016705">
    <property type="term" value="F:oxidoreductase activity, acting on paired donors, with incorporation or reduction of molecular oxygen"/>
    <property type="evidence" value="ECO:0007669"/>
    <property type="project" value="InterPro"/>
</dbReference>
<dbReference type="EMBL" id="PVLV01000053">
    <property type="protein sequence ID" value="PRH80502.1"/>
    <property type="molecule type" value="Genomic_DNA"/>
</dbReference>
<dbReference type="RefSeq" id="WP_105867449.1">
    <property type="nucleotide sequence ID" value="NZ_PVLV01000053.1"/>
</dbReference>
<dbReference type="GO" id="GO:0004497">
    <property type="term" value="F:monooxygenase activity"/>
    <property type="evidence" value="ECO:0007669"/>
    <property type="project" value="UniProtKB-KW"/>
</dbReference>
<keyword evidence="4 7" id="KW-0560">Oxidoreductase</keyword>
<dbReference type="Gene3D" id="1.10.630.10">
    <property type="entry name" value="Cytochrome P450"/>
    <property type="match status" value="1"/>
</dbReference>
<evidence type="ECO:0000313" key="10">
    <source>
        <dbReference type="Proteomes" id="UP000239322"/>
    </source>
</evidence>
<evidence type="ECO:0000256" key="5">
    <source>
        <dbReference type="ARBA" id="ARBA00023004"/>
    </source>
</evidence>
<evidence type="ECO:0000256" key="6">
    <source>
        <dbReference type="ARBA" id="ARBA00023033"/>
    </source>
</evidence>
<dbReference type="PROSITE" id="PS00086">
    <property type="entry name" value="CYTOCHROME_P450"/>
    <property type="match status" value="1"/>
</dbReference>
<evidence type="ECO:0000256" key="4">
    <source>
        <dbReference type="ARBA" id="ARBA00023002"/>
    </source>
</evidence>
<evidence type="ECO:0000256" key="2">
    <source>
        <dbReference type="ARBA" id="ARBA00022617"/>
    </source>
</evidence>
<gene>
    <name evidence="9" type="ORF">C6N75_04070</name>
</gene>
<dbReference type="PANTHER" id="PTHR46696:SF1">
    <property type="entry name" value="CYTOCHROME P450 YJIB-RELATED"/>
    <property type="match status" value="1"/>
</dbReference>
<dbReference type="InterPro" id="IPR001128">
    <property type="entry name" value="Cyt_P450"/>
</dbReference>
<name>A0A2S9Q1I7_9ACTN</name>
<organism evidence="9 10">
    <name type="scientific">Streptomyces solincola</name>
    <dbReference type="NCBI Taxonomy" id="2100817"/>
    <lineage>
        <taxon>Bacteria</taxon>
        <taxon>Bacillati</taxon>
        <taxon>Actinomycetota</taxon>
        <taxon>Actinomycetes</taxon>
        <taxon>Kitasatosporales</taxon>
        <taxon>Streptomycetaceae</taxon>
        <taxon>Streptomyces</taxon>
    </lineage>
</organism>
<dbReference type="InterPro" id="IPR036396">
    <property type="entry name" value="Cyt_P450_sf"/>
</dbReference>
<keyword evidence="3 7" id="KW-0479">Metal-binding</keyword>
<evidence type="ECO:0000256" key="1">
    <source>
        <dbReference type="ARBA" id="ARBA00010617"/>
    </source>
</evidence>
<dbReference type="GO" id="GO:0020037">
    <property type="term" value="F:heme binding"/>
    <property type="evidence" value="ECO:0007669"/>
    <property type="project" value="InterPro"/>
</dbReference>
<dbReference type="OrthoDB" id="3218463at2"/>
<keyword evidence="6 7" id="KW-0503">Monooxygenase</keyword>
<dbReference type="FunFam" id="1.10.630.10:FF:000018">
    <property type="entry name" value="Cytochrome P450 monooxygenase"/>
    <property type="match status" value="1"/>
</dbReference>
<keyword evidence="2 7" id="KW-0349">Heme</keyword>
<dbReference type="Proteomes" id="UP000239322">
    <property type="component" value="Unassembled WGS sequence"/>
</dbReference>
<accession>A0A2S9Q1I7</accession>
<feature type="region of interest" description="Disordered" evidence="8">
    <location>
        <begin position="1"/>
        <end position="21"/>
    </location>
</feature>
<dbReference type="SUPFAM" id="SSF48264">
    <property type="entry name" value="Cytochrome P450"/>
    <property type="match status" value="1"/>
</dbReference>
<dbReference type="Pfam" id="PF00067">
    <property type="entry name" value="p450"/>
    <property type="match status" value="2"/>
</dbReference>
<evidence type="ECO:0000256" key="3">
    <source>
        <dbReference type="ARBA" id="ARBA00022723"/>
    </source>
</evidence>
<comment type="similarity">
    <text evidence="1 7">Belongs to the cytochrome P450 family.</text>
</comment>
<dbReference type="AlphaFoldDB" id="A0A2S9Q1I7"/>
<dbReference type="CDD" id="cd11031">
    <property type="entry name" value="Cyp158A-like"/>
    <property type="match status" value="1"/>
</dbReference>
<dbReference type="GO" id="GO:0005506">
    <property type="term" value="F:iron ion binding"/>
    <property type="evidence" value="ECO:0007669"/>
    <property type="project" value="InterPro"/>
</dbReference>
<dbReference type="InterPro" id="IPR017972">
    <property type="entry name" value="Cyt_P450_CS"/>
</dbReference>
<dbReference type="InterPro" id="IPR002397">
    <property type="entry name" value="Cyt_P450_B"/>
</dbReference>